<feature type="domain" description="RabBD" evidence="3">
    <location>
        <begin position="1"/>
        <end position="57"/>
    </location>
</feature>
<dbReference type="GeneTree" id="ENSGT00940000155843"/>
<protein>
    <recommendedName>
        <fullName evidence="3">RabBD domain-containing protein</fullName>
    </recommendedName>
</protein>
<feature type="region of interest" description="Disordered" evidence="2">
    <location>
        <begin position="145"/>
        <end position="190"/>
    </location>
</feature>
<dbReference type="GO" id="GO:0006887">
    <property type="term" value="P:exocytosis"/>
    <property type="evidence" value="ECO:0007669"/>
    <property type="project" value="TreeGrafter"/>
</dbReference>
<feature type="region of interest" description="Disordered" evidence="2">
    <location>
        <begin position="225"/>
        <end position="245"/>
    </location>
</feature>
<feature type="compositionally biased region" description="Basic and acidic residues" evidence="2">
    <location>
        <begin position="118"/>
        <end position="135"/>
    </location>
</feature>
<name>A0AAY5KBD6_ESOLU</name>
<dbReference type="GO" id="GO:0042043">
    <property type="term" value="F:neurexin family protein binding"/>
    <property type="evidence" value="ECO:0007669"/>
    <property type="project" value="TreeGrafter"/>
</dbReference>
<reference evidence="4 5" key="1">
    <citation type="submission" date="2020-02" db="EMBL/GenBank/DDBJ databases">
        <title>Esox lucius (northern pike) genome, fEsoLuc1, primary haplotype.</title>
        <authorList>
            <person name="Myers G."/>
            <person name="Karagic N."/>
            <person name="Meyer A."/>
            <person name="Pippel M."/>
            <person name="Reichard M."/>
            <person name="Winkler S."/>
            <person name="Tracey A."/>
            <person name="Sims Y."/>
            <person name="Howe K."/>
            <person name="Rhie A."/>
            <person name="Formenti G."/>
            <person name="Durbin R."/>
            <person name="Fedrigo O."/>
            <person name="Jarvis E.D."/>
        </authorList>
    </citation>
    <scope>NUCLEOTIDE SEQUENCE [LARGE SCALE GENOMIC DNA]</scope>
</reference>
<keyword evidence="1" id="KW-0175">Coiled coil</keyword>
<sequence>MIDLTYLTEMEQEMILSVLKRDANLKKSEEQRVKNLQKQVHDKSKLKYLTGEWFYETKSRRHRDRIHGSDIIRASISGKKPVTILELSQMWSERPSFVNSENQDVYVPPELSGLLEETPEKSKHYYREDGDNLPKESQDMLKRVLPSSSKQRQNPFNSTQLSSATLDETEGQLTNGGIDPTKTPDREFLPSSGGCIAHLTNQKLASYEYIQSAPLPMPKQRTITSKSQDSFTGNNSPSVKQATSPVPRSILKHSPSCFSNDGVQFHPVCCHEPKPHSHQTLLLKPPSMPVREREYQGWIDRKQVRFGPAVGRSSMKWPSKMQDGKEVSEHSLLDLDSTSHPEGEKEIMRLDTSSTNSCTVQDDDGPHKKEMEAWPSLGSPGCLQHSTLDRQRPADLGEGEA</sequence>
<feature type="compositionally biased region" description="Polar residues" evidence="2">
    <location>
        <begin position="351"/>
        <end position="360"/>
    </location>
</feature>
<reference evidence="4" key="3">
    <citation type="submission" date="2025-09" db="UniProtKB">
        <authorList>
            <consortium name="Ensembl"/>
        </authorList>
    </citation>
    <scope>IDENTIFICATION</scope>
</reference>
<feature type="region of interest" description="Disordered" evidence="2">
    <location>
        <begin position="116"/>
        <end position="135"/>
    </location>
</feature>
<evidence type="ECO:0000256" key="1">
    <source>
        <dbReference type="SAM" id="Coils"/>
    </source>
</evidence>
<dbReference type="PANTHER" id="PTHR45716">
    <property type="entry name" value="BITESIZE, ISOFORM I"/>
    <property type="match status" value="1"/>
</dbReference>
<evidence type="ECO:0000259" key="3">
    <source>
        <dbReference type="PROSITE" id="PS50916"/>
    </source>
</evidence>
<dbReference type="AlphaFoldDB" id="A0AAY5KBD6"/>
<evidence type="ECO:0000313" key="4">
    <source>
        <dbReference type="Ensembl" id="ENSELUP00000086368.1"/>
    </source>
</evidence>
<feature type="compositionally biased region" description="Basic and acidic residues" evidence="2">
    <location>
        <begin position="322"/>
        <end position="349"/>
    </location>
</feature>
<dbReference type="Ensembl" id="ENSELUT00000110265.1">
    <property type="protein sequence ID" value="ENSELUP00000086368.1"/>
    <property type="gene ID" value="ENSELUG00000020635.3"/>
</dbReference>
<dbReference type="GO" id="GO:0005886">
    <property type="term" value="C:plasma membrane"/>
    <property type="evidence" value="ECO:0007669"/>
    <property type="project" value="TreeGrafter"/>
</dbReference>
<feature type="region of interest" description="Disordered" evidence="2">
    <location>
        <begin position="310"/>
        <end position="401"/>
    </location>
</feature>
<feature type="compositionally biased region" description="Polar residues" evidence="2">
    <location>
        <begin position="146"/>
        <end position="175"/>
    </location>
</feature>
<dbReference type="PANTHER" id="PTHR45716:SF5">
    <property type="entry name" value="SYNAPTOTAGMIN-LIKE PROTEIN 2"/>
    <property type="match status" value="1"/>
</dbReference>
<evidence type="ECO:0000256" key="2">
    <source>
        <dbReference type="SAM" id="MobiDB-lite"/>
    </source>
</evidence>
<keyword evidence="5" id="KW-1185">Reference proteome</keyword>
<dbReference type="InterPro" id="IPR010911">
    <property type="entry name" value="Rab_BD"/>
</dbReference>
<dbReference type="GO" id="GO:0006886">
    <property type="term" value="P:intracellular protein transport"/>
    <property type="evidence" value="ECO:0007669"/>
    <property type="project" value="InterPro"/>
</dbReference>
<dbReference type="Proteomes" id="UP000265140">
    <property type="component" value="Chromosome 7"/>
</dbReference>
<dbReference type="GO" id="GO:0070382">
    <property type="term" value="C:exocytic vesicle"/>
    <property type="evidence" value="ECO:0007669"/>
    <property type="project" value="TreeGrafter"/>
</dbReference>
<reference evidence="4" key="2">
    <citation type="submission" date="2025-08" db="UniProtKB">
        <authorList>
            <consortium name="Ensembl"/>
        </authorList>
    </citation>
    <scope>IDENTIFICATION</scope>
</reference>
<dbReference type="PROSITE" id="PS50916">
    <property type="entry name" value="RABBD"/>
    <property type="match status" value="1"/>
</dbReference>
<dbReference type="Gene3D" id="6.10.250.3000">
    <property type="match status" value="1"/>
</dbReference>
<evidence type="ECO:0000313" key="5">
    <source>
        <dbReference type="Proteomes" id="UP000265140"/>
    </source>
</evidence>
<proteinExistence type="predicted"/>
<feature type="coiled-coil region" evidence="1">
    <location>
        <begin position="19"/>
        <end position="46"/>
    </location>
</feature>
<dbReference type="GO" id="GO:0031267">
    <property type="term" value="F:small GTPase binding"/>
    <property type="evidence" value="ECO:0007669"/>
    <property type="project" value="InterPro"/>
</dbReference>
<accession>A0AAY5KBD6</accession>
<organism evidence="4 5">
    <name type="scientific">Esox lucius</name>
    <name type="common">Northern pike</name>
    <dbReference type="NCBI Taxonomy" id="8010"/>
    <lineage>
        <taxon>Eukaryota</taxon>
        <taxon>Metazoa</taxon>
        <taxon>Chordata</taxon>
        <taxon>Craniata</taxon>
        <taxon>Vertebrata</taxon>
        <taxon>Euteleostomi</taxon>
        <taxon>Actinopterygii</taxon>
        <taxon>Neopterygii</taxon>
        <taxon>Teleostei</taxon>
        <taxon>Protacanthopterygii</taxon>
        <taxon>Esociformes</taxon>
        <taxon>Esocidae</taxon>
        <taxon>Esox</taxon>
    </lineage>
</organism>